<name>A0ABU0INM7_9CAUL</name>
<evidence type="ECO:0000256" key="1">
    <source>
        <dbReference type="SAM" id="MobiDB-lite"/>
    </source>
</evidence>
<evidence type="ECO:0000256" key="2">
    <source>
        <dbReference type="SAM" id="SignalP"/>
    </source>
</evidence>
<dbReference type="RefSeq" id="WP_307347697.1">
    <property type="nucleotide sequence ID" value="NZ_JAUSVS010000002.1"/>
</dbReference>
<dbReference type="Proteomes" id="UP001228905">
    <property type="component" value="Unassembled WGS sequence"/>
</dbReference>
<protein>
    <recommendedName>
        <fullName evidence="5">DUF3828 domain-containing protein</fullName>
    </recommendedName>
</protein>
<gene>
    <name evidence="3" type="ORF">QO010_001384</name>
</gene>
<feature type="signal peptide" evidence="2">
    <location>
        <begin position="1"/>
        <end position="20"/>
    </location>
</feature>
<reference evidence="3 4" key="1">
    <citation type="submission" date="2023-07" db="EMBL/GenBank/DDBJ databases">
        <title>Genomic Encyclopedia of Type Strains, Phase IV (KMG-IV): sequencing the most valuable type-strain genomes for metagenomic binning, comparative biology and taxonomic classification.</title>
        <authorList>
            <person name="Goeker M."/>
        </authorList>
    </citation>
    <scope>NUCLEOTIDE SEQUENCE [LARGE SCALE GENOMIC DNA]</scope>
    <source>
        <strain evidence="3 4">DSM 18695</strain>
    </source>
</reference>
<feature type="region of interest" description="Disordered" evidence="1">
    <location>
        <begin position="116"/>
        <end position="136"/>
    </location>
</feature>
<comment type="caution">
    <text evidence="3">The sequence shown here is derived from an EMBL/GenBank/DDBJ whole genome shotgun (WGS) entry which is preliminary data.</text>
</comment>
<organism evidence="3 4">
    <name type="scientific">Caulobacter ginsengisoli</name>
    <dbReference type="NCBI Taxonomy" id="400775"/>
    <lineage>
        <taxon>Bacteria</taxon>
        <taxon>Pseudomonadati</taxon>
        <taxon>Pseudomonadota</taxon>
        <taxon>Alphaproteobacteria</taxon>
        <taxon>Caulobacterales</taxon>
        <taxon>Caulobacteraceae</taxon>
        <taxon>Caulobacter</taxon>
    </lineage>
</organism>
<evidence type="ECO:0008006" key="5">
    <source>
        <dbReference type="Google" id="ProtNLM"/>
    </source>
</evidence>
<feature type="compositionally biased region" description="Basic and acidic residues" evidence="1">
    <location>
        <begin position="116"/>
        <end position="132"/>
    </location>
</feature>
<evidence type="ECO:0000313" key="3">
    <source>
        <dbReference type="EMBL" id="MDQ0463613.1"/>
    </source>
</evidence>
<keyword evidence="2" id="KW-0732">Signal</keyword>
<accession>A0ABU0INM7</accession>
<keyword evidence="4" id="KW-1185">Reference proteome</keyword>
<sequence length="168" mass="17916">MRRPLAPVFAALALATSAQAANPPGAPAVVEALDQACSIYVLSGDYDGYIAKAESLEFKDFFGTRVRRTSGVDMFIISATADAPDKRRCTVALDGPPALAEPMPAAVAAWAKTRGFKPDGKPTQKTNDEGKPYVRTGWKAPKGSLEMNVFGVDAKGRVNVVVTWTTRD</sequence>
<proteinExistence type="predicted"/>
<dbReference type="EMBL" id="JAUSVS010000002">
    <property type="protein sequence ID" value="MDQ0463613.1"/>
    <property type="molecule type" value="Genomic_DNA"/>
</dbReference>
<feature type="chain" id="PRO_5046982227" description="DUF3828 domain-containing protein" evidence="2">
    <location>
        <begin position="21"/>
        <end position="168"/>
    </location>
</feature>
<evidence type="ECO:0000313" key="4">
    <source>
        <dbReference type="Proteomes" id="UP001228905"/>
    </source>
</evidence>